<dbReference type="InterPro" id="IPR000524">
    <property type="entry name" value="Tscrpt_reg_HTH_GntR"/>
</dbReference>
<name>A0A7H4PE01_9ENTR</name>
<organism evidence="5 6">
    <name type="scientific">Klebsiella michiganensis</name>
    <dbReference type="NCBI Taxonomy" id="1134687"/>
    <lineage>
        <taxon>Bacteria</taxon>
        <taxon>Pseudomonadati</taxon>
        <taxon>Pseudomonadota</taxon>
        <taxon>Gammaproteobacteria</taxon>
        <taxon>Enterobacterales</taxon>
        <taxon>Enterobacteriaceae</taxon>
        <taxon>Klebsiella/Raoultella group</taxon>
        <taxon>Klebsiella</taxon>
    </lineage>
</organism>
<dbReference type="PROSITE" id="PS50949">
    <property type="entry name" value="HTH_GNTR"/>
    <property type="match status" value="1"/>
</dbReference>
<feature type="domain" description="HTH gntR-type" evidence="4">
    <location>
        <begin position="1"/>
        <end position="56"/>
    </location>
</feature>
<dbReference type="GO" id="GO:0003700">
    <property type="term" value="F:DNA-binding transcription factor activity"/>
    <property type="evidence" value="ECO:0007669"/>
    <property type="project" value="InterPro"/>
</dbReference>
<keyword evidence="3" id="KW-0804">Transcription</keyword>
<dbReference type="Gene3D" id="1.10.10.10">
    <property type="entry name" value="Winged helix-like DNA-binding domain superfamily/Winged helix DNA-binding domain"/>
    <property type="match status" value="1"/>
</dbReference>
<dbReference type="PRINTS" id="PR00035">
    <property type="entry name" value="HTHGNTR"/>
</dbReference>
<evidence type="ECO:0000313" key="5">
    <source>
        <dbReference type="EMBL" id="STW66128.1"/>
    </source>
</evidence>
<dbReference type="GO" id="GO:0003677">
    <property type="term" value="F:DNA binding"/>
    <property type="evidence" value="ECO:0007669"/>
    <property type="project" value="UniProtKB-KW"/>
</dbReference>
<dbReference type="SUPFAM" id="SSF46785">
    <property type="entry name" value="Winged helix' DNA-binding domain"/>
    <property type="match status" value="1"/>
</dbReference>
<accession>A0A7H4PE01</accession>
<evidence type="ECO:0000256" key="1">
    <source>
        <dbReference type="ARBA" id="ARBA00023015"/>
    </source>
</evidence>
<proteinExistence type="predicted"/>
<keyword evidence="2" id="KW-0238">DNA-binding</keyword>
<evidence type="ECO:0000313" key="6">
    <source>
        <dbReference type="Proteomes" id="UP000254863"/>
    </source>
</evidence>
<dbReference type="Pfam" id="PF00392">
    <property type="entry name" value="GntR"/>
    <property type="match status" value="1"/>
</dbReference>
<dbReference type="EMBL" id="UGMS01000002">
    <property type="protein sequence ID" value="STW66128.1"/>
    <property type="molecule type" value="Genomic_DNA"/>
</dbReference>
<evidence type="ECO:0000256" key="3">
    <source>
        <dbReference type="ARBA" id="ARBA00023163"/>
    </source>
</evidence>
<dbReference type="AlphaFoldDB" id="A0A7H4PE01"/>
<dbReference type="InterPro" id="IPR036390">
    <property type="entry name" value="WH_DNA-bd_sf"/>
</dbReference>
<keyword evidence="1" id="KW-0805">Transcription regulation</keyword>
<protein>
    <submittedName>
        <fullName evidence="5">Transcriptional regulator</fullName>
    </submittedName>
</protein>
<dbReference type="InterPro" id="IPR036388">
    <property type="entry name" value="WH-like_DNA-bd_sf"/>
</dbReference>
<dbReference type="Proteomes" id="UP000254863">
    <property type="component" value="Unassembled WGS sequence"/>
</dbReference>
<comment type="caution">
    <text evidence="5">The sequence shown here is derived from an EMBL/GenBank/DDBJ whole genome shotgun (WGS) entry which is preliminary data.</text>
</comment>
<evidence type="ECO:0000259" key="4">
    <source>
        <dbReference type="PROSITE" id="PS50949"/>
    </source>
</evidence>
<gene>
    <name evidence="5" type="ORF">NCTC11685_03856</name>
</gene>
<reference evidence="5 6" key="1">
    <citation type="submission" date="2018-06" db="EMBL/GenBank/DDBJ databases">
        <authorList>
            <consortium name="Pathogen Informatics"/>
            <person name="Doyle S."/>
        </authorList>
    </citation>
    <scope>NUCLEOTIDE SEQUENCE [LARGE SCALE GENOMIC DNA]</scope>
    <source>
        <strain evidence="5 6">NCTC11685</strain>
    </source>
</reference>
<evidence type="ECO:0000256" key="2">
    <source>
        <dbReference type="ARBA" id="ARBA00023125"/>
    </source>
</evidence>
<sequence>MVNTPGLHGAKLPATRELARLLGVSRNTVVSVYERLYADDLIETRQGRRHLYTLSRAGG</sequence>